<dbReference type="EMBL" id="JAVLUS010000024">
    <property type="protein sequence ID" value="MDS1116392.1"/>
    <property type="molecule type" value="Genomic_DNA"/>
</dbReference>
<keyword evidence="2" id="KW-0472">Membrane</keyword>
<gene>
    <name evidence="6" type="ORF">RD149_21850</name>
</gene>
<protein>
    <submittedName>
        <fullName evidence="6">Peptidoglycan DD-metalloendopeptidase family protein</fullName>
    </submittedName>
</protein>
<dbReference type="Proteomes" id="UP001265083">
    <property type="component" value="Unassembled WGS sequence"/>
</dbReference>
<dbReference type="InterPro" id="IPR050570">
    <property type="entry name" value="Cell_wall_metabolism_enzyme"/>
</dbReference>
<evidence type="ECO:0000259" key="3">
    <source>
        <dbReference type="Pfam" id="PF01551"/>
    </source>
</evidence>
<dbReference type="CDD" id="cd12797">
    <property type="entry name" value="M23_peptidase"/>
    <property type="match status" value="1"/>
</dbReference>
<keyword evidence="2" id="KW-1133">Transmembrane helix</keyword>
<comment type="caution">
    <text evidence="6">The sequence shown here is derived from an EMBL/GenBank/DDBJ whole genome shotgun (WGS) entry which is preliminary data.</text>
</comment>
<evidence type="ECO:0000259" key="4">
    <source>
        <dbReference type="Pfam" id="PF13406"/>
    </source>
</evidence>
<feature type="domain" description="Transglycosylase SLT" evidence="4">
    <location>
        <begin position="271"/>
        <end position="328"/>
    </location>
</feature>
<reference evidence="6 7" key="1">
    <citation type="submission" date="2023-08" db="EMBL/GenBank/DDBJ databases">
        <title>Bioegradation of LLDPE and BLDPE plastic by marine bacteria from coast plastic debris.</title>
        <authorList>
            <person name="Rong Z."/>
        </authorList>
    </citation>
    <scope>NUCLEOTIDE SEQUENCE [LARGE SCALE GENOMIC DNA]</scope>
    <source>
        <strain evidence="6 7">Z-2</strain>
    </source>
</reference>
<evidence type="ECO:0000313" key="7">
    <source>
        <dbReference type="Proteomes" id="UP001265083"/>
    </source>
</evidence>
<dbReference type="PANTHER" id="PTHR21666">
    <property type="entry name" value="PEPTIDASE-RELATED"/>
    <property type="match status" value="1"/>
</dbReference>
<feature type="compositionally biased region" description="Polar residues" evidence="1">
    <location>
        <begin position="435"/>
        <end position="452"/>
    </location>
</feature>
<dbReference type="InterPro" id="IPR031304">
    <property type="entry name" value="SLT_2"/>
</dbReference>
<feature type="region of interest" description="Disordered" evidence="1">
    <location>
        <begin position="34"/>
        <end position="57"/>
    </location>
</feature>
<evidence type="ECO:0000256" key="2">
    <source>
        <dbReference type="SAM" id="Phobius"/>
    </source>
</evidence>
<dbReference type="Gene3D" id="1.10.530.10">
    <property type="match status" value="1"/>
</dbReference>
<dbReference type="Gene3D" id="2.70.70.10">
    <property type="entry name" value="Glucose Permease (Domain IIA)"/>
    <property type="match status" value="1"/>
</dbReference>
<dbReference type="RefSeq" id="WP_310952190.1">
    <property type="nucleotide sequence ID" value="NZ_JAVLUS010000024.1"/>
</dbReference>
<feature type="region of interest" description="Disordered" evidence="1">
    <location>
        <begin position="216"/>
        <end position="242"/>
    </location>
</feature>
<dbReference type="SUPFAM" id="SSF53955">
    <property type="entry name" value="Lysozyme-like"/>
    <property type="match status" value="1"/>
</dbReference>
<organism evidence="6 7">
    <name type="scientific">Gordonia westfalica</name>
    <dbReference type="NCBI Taxonomy" id="158898"/>
    <lineage>
        <taxon>Bacteria</taxon>
        <taxon>Bacillati</taxon>
        <taxon>Actinomycetota</taxon>
        <taxon>Actinomycetes</taxon>
        <taxon>Mycobacteriales</taxon>
        <taxon>Gordoniaceae</taxon>
        <taxon>Gordonia</taxon>
    </lineage>
</organism>
<feature type="domain" description="Peptidase C39-like" evidence="5">
    <location>
        <begin position="464"/>
        <end position="595"/>
    </location>
</feature>
<feature type="region of interest" description="Disordered" evidence="1">
    <location>
        <begin position="429"/>
        <end position="457"/>
    </location>
</feature>
<evidence type="ECO:0000256" key="1">
    <source>
        <dbReference type="SAM" id="MobiDB-lite"/>
    </source>
</evidence>
<name>A0ABU2GY46_9ACTN</name>
<dbReference type="InterPro" id="IPR016047">
    <property type="entry name" value="M23ase_b-sheet_dom"/>
</dbReference>
<proteinExistence type="predicted"/>
<dbReference type="InterPro" id="IPR023346">
    <property type="entry name" value="Lysozyme-like_dom_sf"/>
</dbReference>
<feature type="transmembrane region" description="Helical" evidence="2">
    <location>
        <begin position="7"/>
        <end position="27"/>
    </location>
</feature>
<dbReference type="SUPFAM" id="SSF51261">
    <property type="entry name" value="Duplicated hybrid motif"/>
    <property type="match status" value="1"/>
</dbReference>
<keyword evidence="7" id="KW-1185">Reference proteome</keyword>
<feature type="compositionally biased region" description="Low complexity" evidence="1">
    <location>
        <begin position="222"/>
        <end position="242"/>
    </location>
</feature>
<dbReference type="InterPro" id="IPR039564">
    <property type="entry name" value="Peptidase_C39-like"/>
</dbReference>
<dbReference type="Pfam" id="PF13406">
    <property type="entry name" value="SLT_2"/>
    <property type="match status" value="1"/>
</dbReference>
<evidence type="ECO:0000313" key="6">
    <source>
        <dbReference type="EMBL" id="MDS1116392.1"/>
    </source>
</evidence>
<dbReference type="InterPro" id="IPR011055">
    <property type="entry name" value="Dup_hybrid_motif"/>
</dbReference>
<feature type="domain" description="M23ase beta-sheet core" evidence="3">
    <location>
        <begin position="74"/>
        <end position="182"/>
    </location>
</feature>
<dbReference type="PANTHER" id="PTHR21666:SF270">
    <property type="entry name" value="MUREIN HYDROLASE ACTIVATOR ENVC"/>
    <property type="match status" value="1"/>
</dbReference>
<accession>A0ABU2GY46</accession>
<dbReference type="Pfam" id="PF13529">
    <property type="entry name" value="Peptidase_C39_2"/>
    <property type="match status" value="1"/>
</dbReference>
<keyword evidence="2" id="KW-0812">Transmembrane</keyword>
<evidence type="ECO:0000259" key="5">
    <source>
        <dbReference type="Pfam" id="PF13529"/>
    </source>
</evidence>
<sequence>MNEVAKGAVALAVALVVAIPVAIVAMLSGTTMDCDPSGGGSETPSGGNPGQRTWPMKKGTYNLSSGFGMRWGAAHQGIDMGSQPGVPIYAAFDGTVEKSGPADGFGQWIILRHTIDGKRVDTVYGHMFPQDLLVKEKGADGQPTKVVAGQQIARAGYNGSVSPPGPGGTHLHFEVWDGGRFGGTAIDPQPWLNGASEPGQARGSGRVRNMAAVVPHTEEPSSEAAESEAPAARPAADEPLPEAVPEPWRSLINEAAAKHPDSDRRIVAATLWAENRGWPPYRKTGWATSEAAANGPWQFIPSSWASMGYDGDGDGMKDPGNPEDAVHAAFNHSPGSAGLPVIFGESGNPAVDYPTKPFYRHNPAKKSLLTYMANYNGNDGTAVEGAVLPNFARGQNGDYVRMGYWLMATNFEKGWLPESNQIVDAKTKRSLGTRLPSSGSSTGNGCDSSSEGEGSAAPNGSWVYYSQNDPRWQVDGLPLAEAGCGPTSIAMILASTTDSSITPPVVAKYAVEKGAWGAEGLSWSFFDQIEPKWKVPVRSIGTDYAVAVAALKNGKKLVLSGDGGFPPPFCPCPGGHIVTARGVTDDGKIVVANPAPNLKGPNGTPDNSAFSTPIPGLKNMWVFG</sequence>
<dbReference type="Pfam" id="PF01551">
    <property type="entry name" value="Peptidase_M23"/>
    <property type="match status" value="1"/>
</dbReference>